<evidence type="ECO:0000256" key="2">
    <source>
        <dbReference type="SAM" id="MobiDB-lite"/>
    </source>
</evidence>
<sequence length="1569" mass="172740">MAEINGGGLSFTSTLDNLQLNKAVEETLRRLQGLSDGAVAVGDSIDSSTAEVIEQINIQKKVIQDLETSYADLNNKINSVEPGTAQDVLIQQANAVRSELEGERKGLTDLTYQLSELQAANEGAANSFATIRETLTTVGAACEENENAIARLAEEYEKLKSELNDAAMSGNDAEYKALVKRAEAVKGEIHVRKQLLTELREQSNALEESAERIERERQAVEENANAHVSLRQRIKALKAEMADYRMQFGDQTEQYKKMAAELGNLQDIQGDINAQGSILSNDENRFAGVLSGLNGLVGGFTAAQGAIALFAGENENLQKIMLKVQSLMSITMGLQQVSATLNKDSAFMLVTLNSLKEWWNKLTGQSVVEETAETTATTANTAANTANAASQGARAAAAADSTVATGANTVATGANTVAAGTGTVANWSLAASFRAVASAIKSIPVFGWIVAGISALVAAVTLFTDSEDESTEAIKKNKNAQKDLQEEMSATERVHAETIKQVAEERGKVILLNDILHDNSVAIGDRRKALNELKRIIPSYNALLDAEGKLTRDNTAAIDDYINALDRQAMAKAAQKELEALSTKEVQAKLKQMKAQRTMDANEWGNTHVDANDATNKTRGSENIAVRDATSFRGEAYQKSQVDASRARLAYSEAKKDMEAAKKDAKKVADDKRDIMSLIKDEKLTTDVVAAASEGVKGGGGKTTTPLKTDNVETDLDKLEKLLAQAKKGYEEYYKWCNSGDKILQEAANDEFSGLLSQGANYLEYLQNQRAEIEKISVSDRTKAQNDKLRKLNDEIAEESKNTVLQAFNKELSSQLSNAQSIIDMLNIIEEKRKELANDGTQLDNEKKSVLDDAEDDIVEKQKERTSELLQEYASYTDKRLQMEKQYVNDMLLLQKKLDKATTPEEKKAISGAMENRRAKYKQDSKSSGDEDYDNMIAAFKSFEQKRIQISDEYDEKRRIARLHNNEELVKQLNIEEAKAQLQNSFDELKASPEYVSAFEDLKNVSTETIQTLLKRFDEVKESAAENLQPEDLKTFTDTMMKMSDELNSRNPFEALKTGYEELKTASNELKAAEKELKQIRENGGAGTTAETAAIAKVNKAKDNYIKKNNKVRQSEKEVTSQVNKLCKELSNVGTTIGGEAGEIISLIGDIGSFVMTTIDSFKSVTTATANAMSTMEKASVILSIVSAAYQLATKISNLFGDGGEADYKRAEEVYKQYISVLDDVINKQKELMASISGENAKKSYKYALSLIKEQSDAARELGKQYLNAGAKKGVFGIGSKSSHGADQRKNISGEGWNQLRSLYEQNIISINEYTAIANGRMTGLFDLASDQLEYLKEHAAVFWANLSEETQTYLQQIIDCQEQTEDMADKLNESLTGVSFTTLNDDFMDMLSDWDVSTKSVAQKMSEYMRKALIQEMFKAQYKEQLQNWYKMWAKALDPEGEGGSKITKTEQNALDTLRNSIVEGAVNAANKINEQFENPNAESENDTSLTGSIKGVSEETASKVCGQMNAIRINQMEATEILRQHLVVLNTIAQNTSFNFHLAKLDRIVSLLEKSQESGSLRSQGLG</sequence>
<reference evidence="3" key="1">
    <citation type="submission" date="2021-06" db="EMBL/GenBank/DDBJ databases">
        <title>Collection of gut derived symbiotic bacterial strains cultured from healthy donors.</title>
        <authorList>
            <person name="Lin H."/>
            <person name="Littmann E."/>
            <person name="Pamer E.G."/>
        </authorList>
    </citation>
    <scope>NUCLEOTIDE SEQUENCE</scope>
    <source>
        <strain evidence="3">MSK.21.60</strain>
    </source>
</reference>
<comment type="caution">
    <text evidence="3">The sequence shown here is derived from an EMBL/GenBank/DDBJ whole genome shotgun (WGS) entry which is preliminary data.</text>
</comment>
<evidence type="ECO:0000313" key="4">
    <source>
        <dbReference type="Proteomes" id="UP001196316"/>
    </source>
</evidence>
<accession>A0AAW4NEH4</accession>
<dbReference type="RefSeq" id="WP_217326870.1">
    <property type="nucleotide sequence ID" value="NZ_JAHOEK010000030.1"/>
</dbReference>
<feature type="coiled-coil region" evidence="1">
    <location>
        <begin position="644"/>
        <end position="671"/>
    </location>
</feature>
<evidence type="ECO:0000313" key="3">
    <source>
        <dbReference type="EMBL" id="MBV3408936.1"/>
    </source>
</evidence>
<proteinExistence type="predicted"/>
<name>A0AAW4NEH4_9BACT</name>
<protein>
    <submittedName>
        <fullName evidence="3">Uncharacterized protein</fullName>
    </submittedName>
</protein>
<feature type="region of interest" description="Disordered" evidence="2">
    <location>
        <begin position="905"/>
        <end position="929"/>
    </location>
</feature>
<feature type="coiled-coil region" evidence="1">
    <location>
        <begin position="1056"/>
        <end position="1118"/>
    </location>
</feature>
<feature type="coiled-coil region" evidence="1">
    <location>
        <begin position="56"/>
        <end position="110"/>
    </location>
</feature>
<dbReference type="EMBL" id="JAHOEP010000031">
    <property type="protein sequence ID" value="MBV3408936.1"/>
    <property type="molecule type" value="Genomic_DNA"/>
</dbReference>
<evidence type="ECO:0000256" key="1">
    <source>
        <dbReference type="SAM" id="Coils"/>
    </source>
</evidence>
<feature type="coiled-coil region" evidence="1">
    <location>
        <begin position="142"/>
        <end position="254"/>
    </location>
</feature>
<gene>
    <name evidence="3" type="ORF">KSW80_11075</name>
</gene>
<keyword evidence="1" id="KW-0175">Coiled coil</keyword>
<organism evidence="3 4">
    <name type="scientific">Segatella copri</name>
    <dbReference type="NCBI Taxonomy" id="165179"/>
    <lineage>
        <taxon>Bacteria</taxon>
        <taxon>Pseudomonadati</taxon>
        <taxon>Bacteroidota</taxon>
        <taxon>Bacteroidia</taxon>
        <taxon>Bacteroidales</taxon>
        <taxon>Prevotellaceae</taxon>
        <taxon>Segatella</taxon>
    </lineage>
</organism>
<feature type="coiled-coil region" evidence="1">
    <location>
        <begin position="826"/>
        <end position="879"/>
    </location>
</feature>
<dbReference type="Proteomes" id="UP001196316">
    <property type="component" value="Unassembled WGS sequence"/>
</dbReference>